<feature type="transmembrane region" description="Helical" evidence="1">
    <location>
        <begin position="50"/>
        <end position="69"/>
    </location>
</feature>
<keyword evidence="1" id="KW-1133">Transmembrane helix</keyword>
<keyword evidence="3" id="KW-1185">Reference proteome</keyword>
<keyword evidence="1" id="KW-0472">Membrane</keyword>
<reference evidence="2 3" key="1">
    <citation type="submission" date="2024-04" db="EMBL/GenBank/DDBJ databases">
        <title>Polymorphospora sp. isolated from Baiyangdian Lake in Xiong'an New Area.</title>
        <authorList>
            <person name="Zhang X."/>
            <person name="Liu J."/>
        </authorList>
    </citation>
    <scope>NUCLEOTIDE SEQUENCE [LARGE SCALE GENOMIC DNA]</scope>
    <source>
        <strain evidence="2 3">2-325</strain>
    </source>
</reference>
<evidence type="ECO:0000313" key="3">
    <source>
        <dbReference type="Proteomes" id="UP001582793"/>
    </source>
</evidence>
<sequence length="159" mass="17138">MTYHNHPPRQTSAPHRPTLGLPLLAVISLALLATPRVVLHDLELIQEGTLVNTLFVFVPPIIWIAVVLWKRVPNPFITLLVVGLFYGVFLALGHQLLWNVSFGDNPPALGGNLTDLDPAAQSVILRTFAGISSVFTGVIVGAITGLIAWGLSKVIGPKR</sequence>
<dbReference type="Proteomes" id="UP001582793">
    <property type="component" value="Unassembled WGS sequence"/>
</dbReference>
<accession>A0ABV5CZ97</accession>
<dbReference type="RefSeq" id="WP_375736454.1">
    <property type="nucleotide sequence ID" value="NZ_JBCGDC010000137.1"/>
</dbReference>
<dbReference type="EMBL" id="JBCGDC010000137">
    <property type="protein sequence ID" value="MFB6397329.1"/>
    <property type="molecule type" value="Genomic_DNA"/>
</dbReference>
<evidence type="ECO:0000256" key="1">
    <source>
        <dbReference type="SAM" id="Phobius"/>
    </source>
</evidence>
<proteinExistence type="predicted"/>
<organism evidence="2 3">
    <name type="scientific">Polymorphospora lycopeni</name>
    <dbReference type="NCBI Taxonomy" id="3140240"/>
    <lineage>
        <taxon>Bacteria</taxon>
        <taxon>Bacillati</taxon>
        <taxon>Actinomycetota</taxon>
        <taxon>Actinomycetes</taxon>
        <taxon>Micromonosporales</taxon>
        <taxon>Micromonosporaceae</taxon>
        <taxon>Polymorphospora</taxon>
    </lineage>
</organism>
<feature type="transmembrane region" description="Helical" evidence="1">
    <location>
        <begin position="76"/>
        <end position="97"/>
    </location>
</feature>
<comment type="caution">
    <text evidence="2">The sequence shown here is derived from an EMBL/GenBank/DDBJ whole genome shotgun (WGS) entry which is preliminary data.</text>
</comment>
<feature type="transmembrane region" description="Helical" evidence="1">
    <location>
        <begin position="123"/>
        <end position="151"/>
    </location>
</feature>
<evidence type="ECO:0000313" key="2">
    <source>
        <dbReference type="EMBL" id="MFB6397329.1"/>
    </source>
</evidence>
<name>A0ABV5CZ97_9ACTN</name>
<feature type="transmembrane region" description="Helical" evidence="1">
    <location>
        <begin position="21"/>
        <end position="38"/>
    </location>
</feature>
<keyword evidence="1" id="KW-0812">Transmembrane</keyword>
<gene>
    <name evidence="2" type="ORF">AAFH96_30170</name>
</gene>
<protein>
    <submittedName>
        <fullName evidence="2">Uncharacterized protein</fullName>
    </submittedName>
</protein>